<dbReference type="InterPro" id="IPR043144">
    <property type="entry name" value="Mal/L-sulf/L-lact_DH-like_ah"/>
</dbReference>
<dbReference type="PANTHER" id="PTHR11091">
    <property type="entry name" value="OXIDOREDUCTASE-RELATED"/>
    <property type="match status" value="1"/>
</dbReference>
<proteinExistence type="inferred from homology"/>
<gene>
    <name evidence="4" type="ORF">HD594_000965</name>
</gene>
<dbReference type="Gene3D" id="3.30.1370.60">
    <property type="entry name" value="Hypothetical oxidoreductase yiak, domain 2"/>
    <property type="match status" value="1"/>
</dbReference>
<dbReference type="SUPFAM" id="SSF89733">
    <property type="entry name" value="L-sulfolactate dehydrogenase-like"/>
    <property type="match status" value="1"/>
</dbReference>
<dbReference type="RefSeq" id="WP_184749877.1">
    <property type="nucleotide sequence ID" value="NZ_BAAAJR010000003.1"/>
</dbReference>
<evidence type="ECO:0000256" key="1">
    <source>
        <dbReference type="ARBA" id="ARBA00006056"/>
    </source>
</evidence>
<dbReference type="InterPro" id="IPR043143">
    <property type="entry name" value="Mal/L-sulf/L-lact_DH-like_NADP"/>
</dbReference>
<accession>A0A7X0FPD1</accession>
<sequence length="359" mass="36422">MDEHEEVAMDGHGGRRRTDADEATRLAALVLAGLGVPEADATVQARHLVEADMRGHASHGLRRMTVLAERIRVGLISPAAEPEFTWAASGALVVDGRNGLGPVIAYRAMDLLAARAAETGVAIAAMHRTHHLGMLSPYVEKAAGEGLIAIVLTSTEGLVHPWGGAGALVGTNPLGAGIPAPDGDIILDMSTASVSAGKILDYAARGEALPDGWAVDSAGRPTTDAAAAAHGAISPFGGAKGYALGVTLGALVGALTGTAYGRDVHGTLDTTSSTTKGDILMLIDPSVFGEAPPSTALGDYVEQLRESGVDGAAVTVPGDRARAARAAALRDGFDIGEDVWATLEELAAQVGSRSEGPAA</sequence>
<reference evidence="4 5" key="1">
    <citation type="submission" date="2020-08" db="EMBL/GenBank/DDBJ databases">
        <title>Sequencing the genomes of 1000 actinobacteria strains.</title>
        <authorList>
            <person name="Klenk H.-P."/>
        </authorList>
    </citation>
    <scope>NUCLEOTIDE SEQUENCE [LARGE SCALE GENOMIC DNA]</scope>
    <source>
        <strain evidence="4 5">DSM 12511</strain>
    </source>
</reference>
<dbReference type="Proteomes" id="UP000537775">
    <property type="component" value="Unassembled WGS sequence"/>
</dbReference>
<dbReference type="InterPro" id="IPR036111">
    <property type="entry name" value="Mal/L-sulfo/L-lacto_DH-like_sf"/>
</dbReference>
<name>A0A7X0FPD1_9MICO</name>
<protein>
    <submittedName>
        <fullName evidence="4">LDH2 family malate/lactate/ureidoglycolate dehydrogenase</fullName>
    </submittedName>
</protein>
<evidence type="ECO:0000256" key="2">
    <source>
        <dbReference type="ARBA" id="ARBA00023002"/>
    </source>
</evidence>
<evidence type="ECO:0000313" key="5">
    <source>
        <dbReference type="Proteomes" id="UP000537775"/>
    </source>
</evidence>
<comment type="caution">
    <text evidence="4">The sequence shown here is derived from an EMBL/GenBank/DDBJ whole genome shotgun (WGS) entry which is preliminary data.</text>
</comment>
<evidence type="ECO:0000256" key="3">
    <source>
        <dbReference type="SAM" id="MobiDB-lite"/>
    </source>
</evidence>
<keyword evidence="5" id="KW-1185">Reference proteome</keyword>
<dbReference type="Gene3D" id="1.10.1530.10">
    <property type="match status" value="1"/>
</dbReference>
<dbReference type="Pfam" id="PF02615">
    <property type="entry name" value="Ldh_2"/>
    <property type="match status" value="1"/>
</dbReference>
<organism evidence="4 5">
    <name type="scientific">Microbacterium thalassium</name>
    <dbReference type="NCBI Taxonomy" id="362649"/>
    <lineage>
        <taxon>Bacteria</taxon>
        <taxon>Bacillati</taxon>
        <taxon>Actinomycetota</taxon>
        <taxon>Actinomycetes</taxon>
        <taxon>Micrococcales</taxon>
        <taxon>Microbacteriaceae</taxon>
        <taxon>Microbacterium</taxon>
    </lineage>
</organism>
<comment type="similarity">
    <text evidence="1">Belongs to the LDH2/MDH2 oxidoreductase family.</text>
</comment>
<feature type="region of interest" description="Disordered" evidence="3">
    <location>
        <begin position="1"/>
        <end position="20"/>
    </location>
</feature>
<dbReference type="InterPro" id="IPR003767">
    <property type="entry name" value="Malate/L-lactate_DH-like"/>
</dbReference>
<dbReference type="AlphaFoldDB" id="A0A7X0FPD1"/>
<evidence type="ECO:0000313" key="4">
    <source>
        <dbReference type="EMBL" id="MBB6390652.1"/>
    </source>
</evidence>
<dbReference type="PANTHER" id="PTHR11091:SF0">
    <property type="entry name" value="MALATE DEHYDROGENASE"/>
    <property type="match status" value="1"/>
</dbReference>
<dbReference type="EMBL" id="JACHML010000001">
    <property type="protein sequence ID" value="MBB6390652.1"/>
    <property type="molecule type" value="Genomic_DNA"/>
</dbReference>
<dbReference type="GO" id="GO:0016491">
    <property type="term" value="F:oxidoreductase activity"/>
    <property type="evidence" value="ECO:0007669"/>
    <property type="project" value="UniProtKB-KW"/>
</dbReference>
<keyword evidence="2" id="KW-0560">Oxidoreductase</keyword>